<evidence type="ECO:0000256" key="4">
    <source>
        <dbReference type="ARBA" id="ARBA00022679"/>
    </source>
</evidence>
<keyword evidence="7 11" id="KW-0863">Zinc-finger</keyword>
<keyword evidence="15" id="KW-1185">Reference proteome</keyword>
<evidence type="ECO:0000256" key="6">
    <source>
        <dbReference type="ARBA" id="ARBA00022763"/>
    </source>
</evidence>
<keyword evidence="6" id="KW-0227">DNA damage</keyword>
<evidence type="ECO:0000259" key="13">
    <source>
        <dbReference type="PROSITE" id="PS50089"/>
    </source>
</evidence>
<reference evidence="14 15" key="1">
    <citation type="journal article" date="2014" name="Genome Biol. Evol.">
        <title>The secreted proteins of Achlya hypogyna and Thraustotheca clavata identify the ancestral oomycete secretome and reveal gene acquisitions by horizontal gene transfer.</title>
        <authorList>
            <person name="Misner I."/>
            <person name="Blouin N."/>
            <person name="Leonard G."/>
            <person name="Richards T.A."/>
            <person name="Lane C.E."/>
        </authorList>
    </citation>
    <scope>NUCLEOTIDE SEQUENCE [LARGE SCALE GENOMIC DNA]</scope>
    <source>
        <strain evidence="14 15">ATCC 48635</strain>
    </source>
</reference>
<evidence type="ECO:0000313" key="15">
    <source>
        <dbReference type="Proteomes" id="UP000243579"/>
    </source>
</evidence>
<dbReference type="SMART" id="SM00184">
    <property type="entry name" value="RING"/>
    <property type="match status" value="1"/>
</dbReference>
<dbReference type="GO" id="GO:0031491">
    <property type="term" value="F:nucleosome binding"/>
    <property type="evidence" value="ECO:0007669"/>
    <property type="project" value="TreeGrafter"/>
</dbReference>
<accession>A0A1V9YBT1</accession>
<dbReference type="Pfam" id="PF13445">
    <property type="entry name" value="zf-RING_UBOX"/>
    <property type="match status" value="1"/>
</dbReference>
<evidence type="ECO:0000256" key="7">
    <source>
        <dbReference type="ARBA" id="ARBA00022771"/>
    </source>
</evidence>
<proteinExistence type="predicted"/>
<comment type="caution">
    <text evidence="14">The sequence shown here is derived from an EMBL/GenBank/DDBJ whole genome shotgun (WGS) entry which is preliminary data.</text>
</comment>
<dbReference type="PROSITE" id="PS50089">
    <property type="entry name" value="ZF_RING_2"/>
    <property type="match status" value="1"/>
</dbReference>
<keyword evidence="5" id="KW-0479">Metal-binding</keyword>
<keyword evidence="9" id="KW-0862">Zinc</keyword>
<dbReference type="InterPro" id="IPR013083">
    <property type="entry name" value="Znf_RING/FYVE/PHD"/>
</dbReference>
<evidence type="ECO:0000256" key="2">
    <source>
        <dbReference type="ARBA" id="ARBA00004123"/>
    </source>
</evidence>
<dbReference type="Proteomes" id="UP000243579">
    <property type="component" value="Unassembled WGS sequence"/>
</dbReference>
<keyword evidence="12" id="KW-0812">Transmembrane</keyword>
<dbReference type="STRING" id="1202772.A0A1V9YBT1"/>
<dbReference type="SUPFAM" id="SSF57850">
    <property type="entry name" value="RING/U-box"/>
    <property type="match status" value="1"/>
</dbReference>
<comment type="subcellular location">
    <subcellularLocation>
        <location evidence="2">Nucleus</location>
    </subcellularLocation>
</comment>
<comment type="catalytic activity">
    <reaction evidence="1">
        <text>S-ubiquitinyl-[E2 ubiquitin-conjugating enzyme]-L-cysteine + [acceptor protein]-L-lysine = [E2 ubiquitin-conjugating enzyme]-L-cysteine + N(6)-ubiquitinyl-[acceptor protein]-L-lysine.</text>
        <dbReference type="EC" id="2.3.2.27"/>
    </reaction>
</comment>
<dbReference type="InterPro" id="IPR001841">
    <property type="entry name" value="Znf_RING"/>
</dbReference>
<name>A0A1V9YBT1_ACHHY</name>
<evidence type="ECO:0000313" key="14">
    <source>
        <dbReference type="EMBL" id="OQR83174.1"/>
    </source>
</evidence>
<dbReference type="EMBL" id="JNBR01002295">
    <property type="protein sequence ID" value="OQR83174.1"/>
    <property type="molecule type" value="Genomic_DNA"/>
</dbReference>
<dbReference type="OrthoDB" id="70661at2759"/>
<protein>
    <recommendedName>
        <fullName evidence="3">RING-type E3 ubiquitin transferase</fullName>
        <ecNumber evidence="3">2.3.2.27</ecNumber>
    </recommendedName>
</protein>
<feature type="transmembrane region" description="Helical" evidence="12">
    <location>
        <begin position="114"/>
        <end position="133"/>
    </location>
</feature>
<keyword evidence="8" id="KW-0833">Ubl conjugation pathway</keyword>
<dbReference type="GO" id="GO:0005634">
    <property type="term" value="C:nucleus"/>
    <property type="evidence" value="ECO:0007669"/>
    <property type="project" value="UniProtKB-SubCell"/>
</dbReference>
<sequence length="141" mass="15734">MPPIELHDDEVTCAICLDIFSSPITLPCGHTFDRACFVEVATRTAKDDSSIPCPVCRLPISRTIVATLRINSLVDTLVQRAFPLAHARRRRTSNEERYAPVYLPTADAPPLAKMSGFLFACYALVFCMNAAFIRHTYLTSR</sequence>
<evidence type="ECO:0000256" key="5">
    <source>
        <dbReference type="ARBA" id="ARBA00022723"/>
    </source>
</evidence>
<dbReference type="PANTHER" id="PTHR23328:SF0">
    <property type="entry name" value="RING-TYPE DOMAIN-CONTAINING PROTEIN"/>
    <property type="match status" value="1"/>
</dbReference>
<dbReference type="InterPro" id="IPR027370">
    <property type="entry name" value="Znf-RING_euk"/>
</dbReference>
<evidence type="ECO:0000256" key="1">
    <source>
        <dbReference type="ARBA" id="ARBA00000900"/>
    </source>
</evidence>
<keyword evidence="12" id="KW-0472">Membrane</keyword>
<dbReference type="InterPro" id="IPR051657">
    <property type="entry name" value="RNF168/RNF169_E3_ubiq-ligase"/>
</dbReference>
<organism evidence="14 15">
    <name type="scientific">Achlya hypogyna</name>
    <name type="common">Oomycete</name>
    <name type="synonym">Protoachlya hypogyna</name>
    <dbReference type="NCBI Taxonomy" id="1202772"/>
    <lineage>
        <taxon>Eukaryota</taxon>
        <taxon>Sar</taxon>
        <taxon>Stramenopiles</taxon>
        <taxon>Oomycota</taxon>
        <taxon>Saprolegniomycetes</taxon>
        <taxon>Saprolegniales</taxon>
        <taxon>Achlyaceae</taxon>
        <taxon>Achlya</taxon>
    </lineage>
</organism>
<dbReference type="AlphaFoldDB" id="A0A1V9YBT1"/>
<dbReference type="GO" id="GO:0035861">
    <property type="term" value="C:site of double-strand break"/>
    <property type="evidence" value="ECO:0007669"/>
    <property type="project" value="TreeGrafter"/>
</dbReference>
<evidence type="ECO:0000256" key="12">
    <source>
        <dbReference type="SAM" id="Phobius"/>
    </source>
</evidence>
<dbReference type="GO" id="GO:0008270">
    <property type="term" value="F:zinc ion binding"/>
    <property type="evidence" value="ECO:0007669"/>
    <property type="project" value="UniProtKB-KW"/>
</dbReference>
<evidence type="ECO:0000256" key="9">
    <source>
        <dbReference type="ARBA" id="ARBA00022833"/>
    </source>
</evidence>
<keyword evidence="4" id="KW-0808">Transferase</keyword>
<dbReference type="Gene3D" id="3.30.40.10">
    <property type="entry name" value="Zinc/RING finger domain, C3HC4 (zinc finger)"/>
    <property type="match status" value="1"/>
</dbReference>
<dbReference type="GO" id="GO:0061630">
    <property type="term" value="F:ubiquitin protein ligase activity"/>
    <property type="evidence" value="ECO:0007669"/>
    <property type="project" value="UniProtKB-EC"/>
</dbReference>
<evidence type="ECO:0000256" key="8">
    <source>
        <dbReference type="ARBA" id="ARBA00022786"/>
    </source>
</evidence>
<dbReference type="PANTHER" id="PTHR23328">
    <property type="entry name" value="RING-TYPE DOMAIN-CONTAINING PROTEIN"/>
    <property type="match status" value="1"/>
</dbReference>
<dbReference type="EC" id="2.3.2.27" evidence="3"/>
<evidence type="ECO:0000256" key="11">
    <source>
        <dbReference type="PROSITE-ProRule" id="PRU00175"/>
    </source>
</evidence>
<feature type="domain" description="RING-type" evidence="13">
    <location>
        <begin position="13"/>
        <end position="57"/>
    </location>
</feature>
<evidence type="ECO:0000256" key="3">
    <source>
        <dbReference type="ARBA" id="ARBA00012483"/>
    </source>
</evidence>
<keyword evidence="10" id="KW-0539">Nucleus</keyword>
<keyword evidence="12" id="KW-1133">Transmembrane helix</keyword>
<evidence type="ECO:0000256" key="10">
    <source>
        <dbReference type="ARBA" id="ARBA00023242"/>
    </source>
</evidence>
<dbReference type="GO" id="GO:0006302">
    <property type="term" value="P:double-strand break repair"/>
    <property type="evidence" value="ECO:0007669"/>
    <property type="project" value="TreeGrafter"/>
</dbReference>
<gene>
    <name evidence="14" type="ORF">ACHHYP_15004</name>
</gene>